<dbReference type="Proteomes" id="UP001223072">
    <property type="component" value="Unassembled WGS sequence"/>
</dbReference>
<gene>
    <name evidence="2" type="ORF">QFZ49_007855</name>
</gene>
<reference evidence="2 3" key="1">
    <citation type="submission" date="2023-07" db="EMBL/GenBank/DDBJ databases">
        <title>Comparative genomics of wheat-associated soil bacteria to identify genetic determinants of phenazine resistance.</title>
        <authorList>
            <person name="Mouncey N."/>
        </authorList>
    </citation>
    <scope>NUCLEOTIDE SEQUENCE [LARGE SCALE GENOMIC DNA]</scope>
    <source>
        <strain evidence="2 3">W2I16</strain>
    </source>
</reference>
<dbReference type="EMBL" id="JAUSZS010000009">
    <property type="protein sequence ID" value="MDQ0937873.1"/>
    <property type="molecule type" value="Genomic_DNA"/>
</dbReference>
<accession>A0ABU0S1L6</accession>
<protein>
    <submittedName>
        <fullName evidence="2">MFS superfamily sulfate permease-like transporter</fullName>
    </submittedName>
</protein>
<evidence type="ECO:0000313" key="3">
    <source>
        <dbReference type="Proteomes" id="UP001223072"/>
    </source>
</evidence>
<keyword evidence="3" id="KW-1185">Reference proteome</keyword>
<keyword evidence="1" id="KW-0812">Transmembrane</keyword>
<keyword evidence="1" id="KW-1133">Transmembrane helix</keyword>
<name>A0ABU0S1L6_9ACTN</name>
<feature type="transmembrane region" description="Helical" evidence="1">
    <location>
        <begin position="6"/>
        <end position="26"/>
    </location>
</feature>
<keyword evidence="1" id="KW-0472">Membrane</keyword>
<comment type="caution">
    <text evidence="2">The sequence shown here is derived from an EMBL/GenBank/DDBJ whole genome shotgun (WGS) entry which is preliminary data.</text>
</comment>
<evidence type="ECO:0000256" key="1">
    <source>
        <dbReference type="SAM" id="Phobius"/>
    </source>
</evidence>
<sequence length="44" mass="4571">MTDAHLATVVFSAVVLVFLFALVRYVPPAPGPLVAFVLATVAVS</sequence>
<organism evidence="2 3">
    <name type="scientific">Streptomyces turgidiscabies</name>
    <dbReference type="NCBI Taxonomy" id="85558"/>
    <lineage>
        <taxon>Bacteria</taxon>
        <taxon>Bacillati</taxon>
        <taxon>Actinomycetota</taxon>
        <taxon>Actinomycetes</taxon>
        <taxon>Kitasatosporales</taxon>
        <taxon>Streptomycetaceae</taxon>
        <taxon>Streptomyces</taxon>
    </lineage>
</organism>
<evidence type="ECO:0000313" key="2">
    <source>
        <dbReference type="EMBL" id="MDQ0937873.1"/>
    </source>
</evidence>
<proteinExistence type="predicted"/>